<evidence type="ECO:0000313" key="3">
    <source>
        <dbReference type="Proteomes" id="UP000694892"/>
    </source>
</evidence>
<protein>
    <submittedName>
        <fullName evidence="2">Uncharacterized protein</fullName>
    </submittedName>
</protein>
<dbReference type="AlphaFoldDB" id="A0A974HYV4"/>
<organism evidence="2 3">
    <name type="scientific">Xenopus laevis</name>
    <name type="common">African clawed frog</name>
    <dbReference type="NCBI Taxonomy" id="8355"/>
    <lineage>
        <taxon>Eukaryota</taxon>
        <taxon>Metazoa</taxon>
        <taxon>Chordata</taxon>
        <taxon>Craniata</taxon>
        <taxon>Vertebrata</taxon>
        <taxon>Euteleostomi</taxon>
        <taxon>Amphibia</taxon>
        <taxon>Batrachia</taxon>
        <taxon>Anura</taxon>
        <taxon>Pipoidea</taxon>
        <taxon>Pipidae</taxon>
        <taxon>Xenopodinae</taxon>
        <taxon>Xenopus</taxon>
        <taxon>Xenopus</taxon>
    </lineage>
</organism>
<feature type="transmembrane region" description="Helical" evidence="1">
    <location>
        <begin position="18"/>
        <end position="37"/>
    </location>
</feature>
<keyword evidence="1" id="KW-1133">Transmembrane helix</keyword>
<keyword evidence="1" id="KW-0812">Transmembrane</keyword>
<feature type="transmembrane region" description="Helical" evidence="1">
    <location>
        <begin position="49"/>
        <end position="69"/>
    </location>
</feature>
<reference evidence="3" key="1">
    <citation type="journal article" date="2016" name="Nature">
        <title>Genome evolution in the allotetraploid frog Xenopus laevis.</title>
        <authorList>
            <person name="Session A.M."/>
            <person name="Uno Y."/>
            <person name="Kwon T."/>
            <person name="Chapman J.A."/>
            <person name="Toyoda A."/>
            <person name="Takahashi S."/>
            <person name="Fukui A."/>
            <person name="Hikosaka A."/>
            <person name="Suzuki A."/>
            <person name="Kondo M."/>
            <person name="van Heeringen S.J."/>
            <person name="Quigley I."/>
            <person name="Heinz S."/>
            <person name="Ogino H."/>
            <person name="Ochi H."/>
            <person name="Hellsten U."/>
            <person name="Lyons J.B."/>
            <person name="Simakov O."/>
            <person name="Putnam N."/>
            <person name="Stites J."/>
            <person name="Kuroki Y."/>
            <person name="Tanaka T."/>
            <person name="Michiue T."/>
            <person name="Watanabe M."/>
            <person name="Bogdanovic O."/>
            <person name="Lister R."/>
            <person name="Georgiou G."/>
            <person name="Paranjpe S.S."/>
            <person name="van Kruijsbergen I."/>
            <person name="Shu S."/>
            <person name="Carlson J."/>
            <person name="Kinoshita T."/>
            <person name="Ohta Y."/>
            <person name="Mawaribuchi S."/>
            <person name="Jenkins J."/>
            <person name="Grimwood J."/>
            <person name="Schmutz J."/>
            <person name="Mitros T."/>
            <person name="Mozaffari S.V."/>
            <person name="Suzuki Y."/>
            <person name="Haramoto Y."/>
            <person name="Yamamoto T.S."/>
            <person name="Takagi C."/>
            <person name="Heald R."/>
            <person name="Miller K."/>
            <person name="Haudenschild C."/>
            <person name="Kitzman J."/>
            <person name="Nakayama T."/>
            <person name="Izutsu Y."/>
            <person name="Robert J."/>
            <person name="Fortriede J."/>
            <person name="Burns K."/>
            <person name="Lotay V."/>
            <person name="Karimi K."/>
            <person name="Yasuoka Y."/>
            <person name="Dichmann D.S."/>
            <person name="Flajnik M.F."/>
            <person name="Houston D.W."/>
            <person name="Shendure J."/>
            <person name="DuPasquier L."/>
            <person name="Vize P.D."/>
            <person name="Zorn A.M."/>
            <person name="Ito M."/>
            <person name="Marcotte E.M."/>
            <person name="Wallingford J.B."/>
            <person name="Ito Y."/>
            <person name="Asashima M."/>
            <person name="Ueno N."/>
            <person name="Matsuda Y."/>
            <person name="Veenstra G.J."/>
            <person name="Fujiyama A."/>
            <person name="Harland R.M."/>
            <person name="Taira M."/>
            <person name="Rokhsar D.S."/>
        </authorList>
    </citation>
    <scope>NUCLEOTIDE SEQUENCE [LARGE SCALE GENOMIC DNA]</scope>
    <source>
        <strain evidence="3">J</strain>
    </source>
</reference>
<proteinExistence type="predicted"/>
<name>A0A974HYV4_XENLA</name>
<accession>A0A974HYV4</accession>
<sequence length="71" mass="8190">MCYKNTPVLICKAESVSLWLYIGAFNDGYIFVSTIQLSSLIKRSIVYKMCLYVYKSASILVLCVILFMYEK</sequence>
<dbReference type="EMBL" id="CM004468">
    <property type="protein sequence ID" value="OCT95210.1"/>
    <property type="molecule type" value="Genomic_DNA"/>
</dbReference>
<evidence type="ECO:0000256" key="1">
    <source>
        <dbReference type="SAM" id="Phobius"/>
    </source>
</evidence>
<evidence type="ECO:0000313" key="2">
    <source>
        <dbReference type="EMBL" id="OCT95210.1"/>
    </source>
</evidence>
<dbReference type="Proteomes" id="UP000694892">
    <property type="component" value="Chromosome 2L"/>
</dbReference>
<gene>
    <name evidence="2" type="ORF">XELAEV_18012895mg</name>
</gene>
<keyword evidence="1" id="KW-0472">Membrane</keyword>